<dbReference type="Gramene" id="A02p31200.2_BraZ1">
    <property type="protein sequence ID" value="A02p31200.2_BraZ1.CDS.1"/>
    <property type="gene ID" value="A02g31200.2_BraZ1"/>
</dbReference>
<proteinExistence type="predicted"/>
<dbReference type="Proteomes" id="UP000694005">
    <property type="component" value="Chromosome A02"/>
</dbReference>
<evidence type="ECO:0000313" key="1">
    <source>
        <dbReference type="EMBL" id="CAG7894168.1"/>
    </source>
</evidence>
<reference evidence="1 2" key="1">
    <citation type="submission" date="2021-07" db="EMBL/GenBank/DDBJ databases">
        <authorList>
            <consortium name="Genoscope - CEA"/>
            <person name="William W."/>
        </authorList>
    </citation>
    <scope>NUCLEOTIDE SEQUENCE [LARGE SCALE GENOMIC DNA]</scope>
</reference>
<name>A0A8D9H6Z3_BRACM</name>
<protein>
    <submittedName>
        <fullName evidence="1">Uncharacterized protein</fullName>
    </submittedName>
</protein>
<sequence length="57" mass="6448">MATESKTKAGLGVLLDAEYKTSMEAEIRPRRISYLRDEAKEAEKETCVICLDEPTRT</sequence>
<gene>
    <name evidence="1" type="ORF">BRAPAZ1V2_A02P31200.2</name>
</gene>
<organism evidence="1 2">
    <name type="scientific">Brassica campestris</name>
    <name type="common">Field mustard</name>
    <dbReference type="NCBI Taxonomy" id="3711"/>
    <lineage>
        <taxon>Eukaryota</taxon>
        <taxon>Viridiplantae</taxon>
        <taxon>Streptophyta</taxon>
        <taxon>Embryophyta</taxon>
        <taxon>Tracheophyta</taxon>
        <taxon>Spermatophyta</taxon>
        <taxon>Magnoliopsida</taxon>
        <taxon>eudicotyledons</taxon>
        <taxon>Gunneridae</taxon>
        <taxon>Pentapetalae</taxon>
        <taxon>rosids</taxon>
        <taxon>malvids</taxon>
        <taxon>Brassicales</taxon>
        <taxon>Brassicaceae</taxon>
        <taxon>Brassiceae</taxon>
        <taxon>Brassica</taxon>
    </lineage>
</organism>
<accession>A0A8D9H6Z3</accession>
<dbReference type="EMBL" id="LS974618">
    <property type="protein sequence ID" value="CAG7894168.1"/>
    <property type="molecule type" value="Genomic_DNA"/>
</dbReference>
<dbReference type="AlphaFoldDB" id="A0A8D9H6Z3"/>
<evidence type="ECO:0000313" key="2">
    <source>
        <dbReference type="Proteomes" id="UP000694005"/>
    </source>
</evidence>